<feature type="region of interest" description="Disordered" evidence="1">
    <location>
        <begin position="1"/>
        <end position="52"/>
    </location>
</feature>
<keyword evidence="2" id="KW-0812">Transmembrane</keyword>
<keyword evidence="4" id="KW-1185">Reference proteome</keyword>
<accession>A0A843XJK4</accession>
<feature type="non-terminal residue" evidence="3">
    <location>
        <position position="280"/>
    </location>
</feature>
<keyword evidence="2" id="KW-0472">Membrane</keyword>
<name>A0A843XJK4_COLES</name>
<dbReference type="PANTHER" id="PTHR37206:SF4">
    <property type="entry name" value="TRANSMEMBRANE PROTEIN"/>
    <property type="match status" value="1"/>
</dbReference>
<feature type="compositionally biased region" description="Pro residues" evidence="1">
    <location>
        <begin position="208"/>
        <end position="222"/>
    </location>
</feature>
<feature type="compositionally biased region" description="Low complexity" evidence="1">
    <location>
        <begin position="34"/>
        <end position="44"/>
    </location>
</feature>
<reference evidence="3" key="1">
    <citation type="submission" date="2017-07" db="EMBL/GenBank/DDBJ databases">
        <title>Taro Niue Genome Assembly and Annotation.</title>
        <authorList>
            <person name="Atibalentja N."/>
            <person name="Keating K."/>
            <person name="Fields C.J."/>
        </authorList>
    </citation>
    <scope>NUCLEOTIDE SEQUENCE</scope>
    <source>
        <strain evidence="3">Niue_2</strain>
        <tissue evidence="3">Leaf</tissue>
    </source>
</reference>
<dbReference type="AlphaFoldDB" id="A0A843XJK4"/>
<feature type="transmembrane region" description="Helical" evidence="2">
    <location>
        <begin position="172"/>
        <end position="190"/>
    </location>
</feature>
<organism evidence="3 4">
    <name type="scientific">Colocasia esculenta</name>
    <name type="common">Wild taro</name>
    <name type="synonym">Arum esculentum</name>
    <dbReference type="NCBI Taxonomy" id="4460"/>
    <lineage>
        <taxon>Eukaryota</taxon>
        <taxon>Viridiplantae</taxon>
        <taxon>Streptophyta</taxon>
        <taxon>Embryophyta</taxon>
        <taxon>Tracheophyta</taxon>
        <taxon>Spermatophyta</taxon>
        <taxon>Magnoliopsida</taxon>
        <taxon>Liliopsida</taxon>
        <taxon>Araceae</taxon>
        <taxon>Aroideae</taxon>
        <taxon>Colocasieae</taxon>
        <taxon>Colocasia</taxon>
    </lineage>
</organism>
<proteinExistence type="predicted"/>
<feature type="region of interest" description="Disordered" evidence="1">
    <location>
        <begin position="205"/>
        <end position="224"/>
    </location>
</feature>
<protein>
    <submittedName>
        <fullName evidence="3">Uncharacterized protein</fullName>
    </submittedName>
</protein>
<comment type="caution">
    <text evidence="3">The sequence shown here is derived from an EMBL/GenBank/DDBJ whole genome shotgun (WGS) entry which is preliminary data.</text>
</comment>
<evidence type="ECO:0000256" key="1">
    <source>
        <dbReference type="SAM" id="MobiDB-lite"/>
    </source>
</evidence>
<dbReference type="Proteomes" id="UP000652761">
    <property type="component" value="Unassembled WGS sequence"/>
</dbReference>
<evidence type="ECO:0000313" key="4">
    <source>
        <dbReference type="Proteomes" id="UP000652761"/>
    </source>
</evidence>
<feature type="region of interest" description="Disordered" evidence="1">
    <location>
        <begin position="72"/>
        <end position="118"/>
    </location>
</feature>
<dbReference type="PANTHER" id="PTHR37206">
    <property type="entry name" value="TRANSMEMBRANE PROTEIN"/>
    <property type="match status" value="1"/>
</dbReference>
<keyword evidence="2" id="KW-1133">Transmembrane helix</keyword>
<feature type="compositionally biased region" description="Low complexity" evidence="1">
    <location>
        <begin position="85"/>
        <end position="118"/>
    </location>
</feature>
<evidence type="ECO:0000313" key="3">
    <source>
        <dbReference type="EMBL" id="MQM19383.1"/>
    </source>
</evidence>
<sequence>LSSSPSTADAGHPALAASQPRPLQTWRCPRRRPAPTNRTTPANALAYDDGCSVFPPREHEGLLVEEGFMAAPKRGGATGSGENDPASVPSSPPFSSASSSSSSSSRSSSFSSFVSSSRGGDREAWRTVWCGWAKRSFMELARRVVRSGYELLYLMLRGSRAGRGFDGVKQGAVWSSAAVAALAALLLLSVRQRSRRRCRPRLPDVLAPAPPCPPTGTAPPEAPTGRPHLVALLCSSRNTDVATGMAVTFRSRRVWPSRSGRDGYGRHYQVATGMAVTFRS</sequence>
<gene>
    <name evidence="3" type="ORF">Taro_052387</name>
</gene>
<evidence type="ECO:0000256" key="2">
    <source>
        <dbReference type="SAM" id="Phobius"/>
    </source>
</evidence>
<dbReference type="EMBL" id="NMUH01008876">
    <property type="protein sequence ID" value="MQM19383.1"/>
    <property type="molecule type" value="Genomic_DNA"/>
</dbReference>